<comment type="caution">
    <text evidence="1">The sequence shown here is derived from an EMBL/GenBank/DDBJ whole genome shotgun (WGS) entry which is preliminary data.</text>
</comment>
<organism evidence="1 2">
    <name type="scientific">Phlebia brevispora</name>
    <dbReference type="NCBI Taxonomy" id="194682"/>
    <lineage>
        <taxon>Eukaryota</taxon>
        <taxon>Fungi</taxon>
        <taxon>Dikarya</taxon>
        <taxon>Basidiomycota</taxon>
        <taxon>Agaricomycotina</taxon>
        <taxon>Agaricomycetes</taxon>
        <taxon>Polyporales</taxon>
        <taxon>Meruliaceae</taxon>
        <taxon>Phlebia</taxon>
    </lineage>
</organism>
<reference evidence="1" key="1">
    <citation type="submission" date="2022-07" db="EMBL/GenBank/DDBJ databases">
        <title>Genome Sequence of Phlebia brevispora.</title>
        <authorList>
            <person name="Buettner E."/>
        </authorList>
    </citation>
    <scope>NUCLEOTIDE SEQUENCE</scope>
    <source>
        <strain evidence="1">MPL23</strain>
    </source>
</reference>
<proteinExistence type="predicted"/>
<dbReference type="EMBL" id="JANHOG010002099">
    <property type="protein sequence ID" value="KAJ3527292.1"/>
    <property type="molecule type" value="Genomic_DNA"/>
</dbReference>
<evidence type="ECO:0000313" key="2">
    <source>
        <dbReference type="Proteomes" id="UP001148662"/>
    </source>
</evidence>
<dbReference type="Proteomes" id="UP001148662">
    <property type="component" value="Unassembled WGS sequence"/>
</dbReference>
<gene>
    <name evidence="1" type="ORF">NM688_g8147</name>
</gene>
<name>A0ACC1RWR3_9APHY</name>
<protein>
    <submittedName>
        <fullName evidence="1">Uncharacterized protein</fullName>
    </submittedName>
</protein>
<sequence length="157" mass="17107">MFGMHHLTYMGFSTAMAEPEVPVYYHSADSSPLQPAFIFDAPPLYHPHGALEDISIRPSHMITRAPTTARLGKRGSQDSTASDFASMNVVEDFAAEHPPSKRSRKEPLPSGRVSGACTRCKRLKMKCTFADSDSTCARCIVGGHECVVLGRKPRSPG</sequence>
<accession>A0ACC1RWR3</accession>
<evidence type="ECO:0000313" key="1">
    <source>
        <dbReference type="EMBL" id="KAJ3527292.1"/>
    </source>
</evidence>
<keyword evidence="2" id="KW-1185">Reference proteome</keyword>